<comment type="caution">
    <text evidence="8">The sequence shown here is derived from an EMBL/GenBank/DDBJ whole genome shotgun (WGS) entry which is preliminary data.</text>
</comment>
<dbReference type="GO" id="GO:0005634">
    <property type="term" value="C:nucleus"/>
    <property type="evidence" value="ECO:0007669"/>
    <property type="project" value="UniProtKB-SubCell"/>
</dbReference>
<evidence type="ECO:0000256" key="2">
    <source>
        <dbReference type="ARBA" id="ARBA00022723"/>
    </source>
</evidence>
<evidence type="ECO:0000256" key="1">
    <source>
        <dbReference type="ARBA" id="ARBA00004123"/>
    </source>
</evidence>
<dbReference type="Gene3D" id="4.10.240.10">
    <property type="entry name" value="Zn(2)-C6 fungal-type DNA-binding domain"/>
    <property type="match status" value="1"/>
</dbReference>
<dbReference type="PROSITE" id="PS50048">
    <property type="entry name" value="ZN2_CY6_FUNGAL_2"/>
    <property type="match status" value="1"/>
</dbReference>
<dbReference type="InterPro" id="IPR036864">
    <property type="entry name" value="Zn2-C6_fun-type_DNA-bd_sf"/>
</dbReference>
<dbReference type="GO" id="GO:0006351">
    <property type="term" value="P:DNA-templated transcription"/>
    <property type="evidence" value="ECO:0007669"/>
    <property type="project" value="InterPro"/>
</dbReference>
<keyword evidence="3" id="KW-0805">Transcription regulation</keyword>
<dbReference type="GO" id="GO:0003677">
    <property type="term" value="F:DNA binding"/>
    <property type="evidence" value="ECO:0007669"/>
    <property type="project" value="UniProtKB-KW"/>
</dbReference>
<dbReference type="GO" id="GO:0000981">
    <property type="term" value="F:DNA-binding transcription factor activity, RNA polymerase II-specific"/>
    <property type="evidence" value="ECO:0007669"/>
    <property type="project" value="InterPro"/>
</dbReference>
<comment type="subcellular location">
    <subcellularLocation>
        <location evidence="1">Nucleus</location>
    </subcellularLocation>
</comment>
<evidence type="ECO:0000259" key="7">
    <source>
        <dbReference type="PROSITE" id="PS50048"/>
    </source>
</evidence>
<accession>A0A9W9F3J6</accession>
<reference evidence="8" key="1">
    <citation type="submission" date="2022-11" db="EMBL/GenBank/DDBJ databases">
        <authorList>
            <person name="Petersen C."/>
        </authorList>
    </citation>
    <scope>NUCLEOTIDE SEQUENCE</scope>
    <source>
        <strain evidence="8">IBT 30069</strain>
    </source>
</reference>
<keyword evidence="2" id="KW-0479">Metal-binding</keyword>
<protein>
    <recommendedName>
        <fullName evidence="7">Zn(2)-C6 fungal-type domain-containing protein</fullName>
    </recommendedName>
</protein>
<keyword evidence="6" id="KW-0539">Nucleus</keyword>
<dbReference type="CDD" id="cd00067">
    <property type="entry name" value="GAL4"/>
    <property type="match status" value="1"/>
</dbReference>
<dbReference type="Pfam" id="PF04082">
    <property type="entry name" value="Fungal_trans"/>
    <property type="match status" value="1"/>
</dbReference>
<keyword evidence="4" id="KW-0238">DNA-binding</keyword>
<dbReference type="InterPro" id="IPR001138">
    <property type="entry name" value="Zn2Cys6_DnaBD"/>
</dbReference>
<dbReference type="PANTHER" id="PTHR47338">
    <property type="entry name" value="ZN(II)2CYS6 TRANSCRIPTION FACTOR (EUROFUNG)-RELATED"/>
    <property type="match status" value="1"/>
</dbReference>
<organism evidence="8 9">
    <name type="scientific">Penicillium angulare</name>
    <dbReference type="NCBI Taxonomy" id="116970"/>
    <lineage>
        <taxon>Eukaryota</taxon>
        <taxon>Fungi</taxon>
        <taxon>Dikarya</taxon>
        <taxon>Ascomycota</taxon>
        <taxon>Pezizomycotina</taxon>
        <taxon>Eurotiomycetes</taxon>
        <taxon>Eurotiomycetidae</taxon>
        <taxon>Eurotiales</taxon>
        <taxon>Aspergillaceae</taxon>
        <taxon>Penicillium</taxon>
    </lineage>
</organism>
<evidence type="ECO:0000256" key="4">
    <source>
        <dbReference type="ARBA" id="ARBA00023125"/>
    </source>
</evidence>
<dbReference type="Proteomes" id="UP001149165">
    <property type="component" value="Unassembled WGS sequence"/>
</dbReference>
<dbReference type="SUPFAM" id="SSF57701">
    <property type="entry name" value="Zn2/Cys6 DNA-binding domain"/>
    <property type="match status" value="1"/>
</dbReference>
<dbReference type="PANTHER" id="PTHR47338:SF6">
    <property type="entry name" value="ZN(II)2CYS6 TRANSCRIPTION FACTOR (EUROFUNG)"/>
    <property type="match status" value="1"/>
</dbReference>
<dbReference type="PROSITE" id="PS00463">
    <property type="entry name" value="ZN2_CY6_FUNGAL_1"/>
    <property type="match status" value="1"/>
</dbReference>
<dbReference type="GO" id="GO:0008270">
    <property type="term" value="F:zinc ion binding"/>
    <property type="evidence" value="ECO:0007669"/>
    <property type="project" value="InterPro"/>
</dbReference>
<proteinExistence type="predicted"/>
<evidence type="ECO:0000256" key="5">
    <source>
        <dbReference type="ARBA" id="ARBA00023163"/>
    </source>
</evidence>
<dbReference type="InterPro" id="IPR007219">
    <property type="entry name" value="XnlR_reg_dom"/>
</dbReference>
<dbReference type="SMART" id="SM00066">
    <property type="entry name" value="GAL4"/>
    <property type="match status" value="1"/>
</dbReference>
<dbReference type="AlphaFoldDB" id="A0A9W9F3J6"/>
<dbReference type="InterPro" id="IPR050815">
    <property type="entry name" value="TF_fung"/>
</dbReference>
<name>A0A9W9F3J6_9EURO</name>
<keyword evidence="5" id="KW-0804">Transcription</keyword>
<evidence type="ECO:0000313" key="8">
    <source>
        <dbReference type="EMBL" id="KAJ5092975.1"/>
    </source>
</evidence>
<evidence type="ECO:0000256" key="3">
    <source>
        <dbReference type="ARBA" id="ARBA00023015"/>
    </source>
</evidence>
<sequence>MPRDANRGRLRSHEACLNCRRKKTRCPAEKPACSSCVRLNQPCLYTPTPKGSRSGPSADRLAYLEEKVNLILSGKGSSPHDQVTNRPHEIPEANYSISSNPPSNEFSGNVNEPFLLGFGYDDSKNHTPSRVSHSLELYFQYCHRQPIWCFDREEVKDPSYISEELVCSIITLTARFSQDRDEIQQYGDTARTLVMLRIANGTVELETIESLCLLSYSAFLDGNGHLGRFHLGLALQLCRSAMLDLNSTYGIECPASERKKRLFWSLQSLEQTYGQIGGILSVPAEVLRPFYLSTGSDQPLENIEHQPPPLPNDSIGCDSSRDIGIWNLALHFGWVWSRVRTYVFDCAQSKLKEPWRHDSMYAMVLSDLTELENKLSLCHRYDSVKFYERRPDELRANRDYWASWLKLQFTYHTILTVLNHPFLYIVASQYNHKLTIPNTFWRRSSEVVMLHATWIVRMIDMVSEKKMRLIDPFFGHAAAIAATVHLYFCCAADPRLKYKSKTDFAKCRRFLKSFVSFSPACESLDLILDKMTRIASGSEKVDFDWEPSKIHLSIPLMWDVLQINCSSSLEEAPYAGLLHPSLAPVHFTDDKDTSSSTLEVIVAMSPEITVNTADGGAAAHMPPSIPRVASAPATPNTAFGDKLVAPADSLMANTPWLWTDPSQFVDMETLGYPESESTLGNIDGFSTWWDFGNL</sequence>
<reference evidence="8" key="2">
    <citation type="journal article" date="2023" name="IMA Fungus">
        <title>Comparative genomic study of the Penicillium genus elucidates a diverse pangenome and 15 lateral gene transfer events.</title>
        <authorList>
            <person name="Petersen C."/>
            <person name="Sorensen T."/>
            <person name="Nielsen M.R."/>
            <person name="Sondergaard T.E."/>
            <person name="Sorensen J.L."/>
            <person name="Fitzpatrick D.A."/>
            <person name="Frisvad J.C."/>
            <person name="Nielsen K.L."/>
        </authorList>
    </citation>
    <scope>NUCLEOTIDE SEQUENCE</scope>
    <source>
        <strain evidence="8">IBT 30069</strain>
    </source>
</reference>
<gene>
    <name evidence="8" type="ORF">N7456_008836</name>
</gene>
<dbReference type="EMBL" id="JAPQKH010000006">
    <property type="protein sequence ID" value="KAJ5092975.1"/>
    <property type="molecule type" value="Genomic_DNA"/>
</dbReference>
<keyword evidence="9" id="KW-1185">Reference proteome</keyword>
<evidence type="ECO:0000313" key="9">
    <source>
        <dbReference type="Proteomes" id="UP001149165"/>
    </source>
</evidence>
<dbReference type="Pfam" id="PF00172">
    <property type="entry name" value="Zn_clus"/>
    <property type="match status" value="1"/>
</dbReference>
<feature type="domain" description="Zn(2)-C6 fungal-type" evidence="7">
    <location>
        <begin position="15"/>
        <end position="45"/>
    </location>
</feature>
<dbReference type="CDD" id="cd12148">
    <property type="entry name" value="fungal_TF_MHR"/>
    <property type="match status" value="1"/>
</dbReference>
<dbReference type="OrthoDB" id="426882at2759"/>
<evidence type="ECO:0000256" key="6">
    <source>
        <dbReference type="ARBA" id="ARBA00023242"/>
    </source>
</evidence>